<dbReference type="CDD" id="cd06464">
    <property type="entry name" value="ACD_sHsps-like"/>
    <property type="match status" value="1"/>
</dbReference>
<evidence type="ECO:0000313" key="4">
    <source>
        <dbReference type="Proteomes" id="UP000321201"/>
    </source>
</evidence>
<sequence>MRDTRDWMWAEACELLERADRLQRRFFQLGCGLARRPTWEPPVDIVEDGPFVTILVALPGVPSEAVEVIIDGPTLIVVGHRPLPVDSRRAVIHRLEIPYGRFERRIELAAGRLELKRQELRDGCLAILLRKLP</sequence>
<comment type="similarity">
    <text evidence="1">Belongs to the small heat shock protein (HSP20) family.</text>
</comment>
<organism evidence="3 4">
    <name type="scientific">Pelomicrobium methylotrophicum</name>
    <dbReference type="NCBI Taxonomy" id="2602750"/>
    <lineage>
        <taxon>Bacteria</taxon>
        <taxon>Pseudomonadati</taxon>
        <taxon>Pseudomonadota</taxon>
        <taxon>Hydrogenophilia</taxon>
        <taxon>Hydrogenophilia incertae sedis</taxon>
        <taxon>Pelomicrobium</taxon>
    </lineage>
</organism>
<dbReference type="AlphaFoldDB" id="A0A5C7EVP1"/>
<name>A0A5C7EVP1_9PROT</name>
<reference evidence="3 4" key="1">
    <citation type="submission" date="2019-08" db="EMBL/GenBank/DDBJ databases">
        <title>Pelomicrobium methylotrophicum gen. nov., sp. nov. a moderately thermophilic, facultatively anaerobic, lithoautotrophic and methylotrophic bacterium isolated from a terrestrial mud volcano.</title>
        <authorList>
            <person name="Slobodkina G.B."/>
            <person name="Merkel A.Y."/>
            <person name="Slobodkin A.I."/>
        </authorList>
    </citation>
    <scope>NUCLEOTIDE SEQUENCE [LARGE SCALE GENOMIC DNA]</scope>
    <source>
        <strain evidence="3 4">SM250</strain>
    </source>
</reference>
<dbReference type="Gene3D" id="2.60.40.790">
    <property type="match status" value="1"/>
</dbReference>
<dbReference type="InterPro" id="IPR008978">
    <property type="entry name" value="HSP20-like_chaperone"/>
</dbReference>
<dbReference type="Proteomes" id="UP000321201">
    <property type="component" value="Unassembled WGS sequence"/>
</dbReference>
<evidence type="ECO:0000259" key="2">
    <source>
        <dbReference type="PROSITE" id="PS01031"/>
    </source>
</evidence>
<dbReference type="PROSITE" id="PS01031">
    <property type="entry name" value="SHSP"/>
    <property type="match status" value="1"/>
</dbReference>
<protein>
    <submittedName>
        <fullName evidence="3">Hsp20/alpha crystallin family protein</fullName>
    </submittedName>
</protein>
<proteinExistence type="inferred from homology"/>
<gene>
    <name evidence="3" type="ORF">FR698_04090</name>
</gene>
<comment type="caution">
    <text evidence="3">The sequence shown here is derived from an EMBL/GenBank/DDBJ whole genome shotgun (WGS) entry which is preliminary data.</text>
</comment>
<dbReference type="InParanoid" id="A0A5C7EVP1"/>
<dbReference type="OrthoDB" id="9792695at2"/>
<evidence type="ECO:0000256" key="1">
    <source>
        <dbReference type="PROSITE-ProRule" id="PRU00285"/>
    </source>
</evidence>
<dbReference type="InterPro" id="IPR002068">
    <property type="entry name" value="A-crystallin/Hsp20_dom"/>
</dbReference>
<accession>A0A5C7EVP1</accession>
<dbReference type="EMBL" id="VPFL01000004">
    <property type="protein sequence ID" value="TXF12933.1"/>
    <property type="molecule type" value="Genomic_DNA"/>
</dbReference>
<dbReference type="SUPFAM" id="SSF49764">
    <property type="entry name" value="HSP20-like chaperones"/>
    <property type="match status" value="1"/>
</dbReference>
<evidence type="ECO:0000313" key="3">
    <source>
        <dbReference type="EMBL" id="TXF12933.1"/>
    </source>
</evidence>
<keyword evidence="4" id="KW-1185">Reference proteome</keyword>
<feature type="domain" description="SHSP" evidence="2">
    <location>
        <begin position="34"/>
        <end position="133"/>
    </location>
</feature>